<dbReference type="GO" id="GO:0005524">
    <property type="term" value="F:ATP binding"/>
    <property type="evidence" value="ECO:0007669"/>
    <property type="project" value="UniProtKB-KW"/>
</dbReference>
<comment type="catalytic activity">
    <reaction evidence="12">
        <text>tRNA(Val) + L-valine + ATP = L-valyl-tRNA(Val) + AMP + diphosphate</text>
        <dbReference type="Rhea" id="RHEA:10704"/>
        <dbReference type="Rhea" id="RHEA-COMP:9672"/>
        <dbReference type="Rhea" id="RHEA-COMP:9708"/>
        <dbReference type="ChEBI" id="CHEBI:30616"/>
        <dbReference type="ChEBI" id="CHEBI:33019"/>
        <dbReference type="ChEBI" id="CHEBI:57762"/>
        <dbReference type="ChEBI" id="CHEBI:78442"/>
        <dbReference type="ChEBI" id="CHEBI:78537"/>
        <dbReference type="ChEBI" id="CHEBI:456215"/>
        <dbReference type="EC" id="6.1.1.9"/>
    </reaction>
</comment>
<dbReference type="InterPro" id="IPR002300">
    <property type="entry name" value="aa-tRNA-synth_Ia"/>
</dbReference>
<dbReference type="Gene3D" id="3.40.50.620">
    <property type="entry name" value="HUPs"/>
    <property type="match status" value="2"/>
</dbReference>
<dbReference type="SUPFAM" id="SSF50677">
    <property type="entry name" value="ValRS/IleRS/LeuRS editing domain"/>
    <property type="match status" value="1"/>
</dbReference>
<evidence type="ECO:0000256" key="5">
    <source>
        <dbReference type="ARBA" id="ARBA00022598"/>
    </source>
</evidence>
<dbReference type="FunFam" id="3.40.50.620:FF:000078">
    <property type="entry name" value="Valine--tRNA ligase, mitochondrial"/>
    <property type="match status" value="1"/>
</dbReference>
<evidence type="ECO:0000256" key="3">
    <source>
        <dbReference type="ARBA" id="ARBA00013169"/>
    </source>
</evidence>
<dbReference type="Pfam" id="PF08264">
    <property type="entry name" value="Anticodon_1"/>
    <property type="match status" value="1"/>
</dbReference>
<evidence type="ECO:0000256" key="15">
    <source>
        <dbReference type="SAM" id="MobiDB-lite"/>
    </source>
</evidence>
<keyword evidence="4" id="KW-0963">Cytoplasm</keyword>
<dbReference type="EC" id="6.1.1.9" evidence="3"/>
<dbReference type="Pfam" id="PF00133">
    <property type="entry name" value="tRNA-synt_1"/>
    <property type="match status" value="1"/>
</dbReference>
<organism evidence="18 19">
    <name type="scientific">Pleurostoma richardsiae</name>
    <dbReference type="NCBI Taxonomy" id="41990"/>
    <lineage>
        <taxon>Eukaryota</taxon>
        <taxon>Fungi</taxon>
        <taxon>Dikarya</taxon>
        <taxon>Ascomycota</taxon>
        <taxon>Pezizomycotina</taxon>
        <taxon>Sordariomycetes</taxon>
        <taxon>Sordariomycetidae</taxon>
        <taxon>Calosphaeriales</taxon>
        <taxon>Pleurostomataceae</taxon>
        <taxon>Pleurostoma</taxon>
    </lineage>
</organism>
<dbReference type="PANTHER" id="PTHR11946:SF109">
    <property type="entry name" value="VALINE--TRNA LIGASE"/>
    <property type="match status" value="1"/>
</dbReference>
<dbReference type="NCBIfam" id="TIGR00422">
    <property type="entry name" value="valS"/>
    <property type="match status" value="1"/>
</dbReference>
<dbReference type="Proteomes" id="UP001174694">
    <property type="component" value="Unassembled WGS sequence"/>
</dbReference>
<keyword evidence="5 13" id="KW-0436">Ligase</keyword>
<keyword evidence="10 13" id="KW-0030">Aminoacyl-tRNA synthetase</keyword>
<reference evidence="18" key="1">
    <citation type="submission" date="2022-07" db="EMBL/GenBank/DDBJ databases">
        <title>Fungi with potential for degradation of polypropylene.</title>
        <authorList>
            <person name="Gostincar C."/>
        </authorList>
    </citation>
    <scope>NUCLEOTIDE SEQUENCE</scope>
    <source>
        <strain evidence="18">EXF-13308</strain>
    </source>
</reference>
<dbReference type="InterPro" id="IPR013155">
    <property type="entry name" value="M/V/L/I-tRNA-synth_anticd-bd"/>
</dbReference>
<dbReference type="AlphaFoldDB" id="A0AA38SG79"/>
<feature type="domain" description="Methionyl/Valyl/Leucyl/Isoleucyl-tRNA synthetase anticodon-binding" evidence="17">
    <location>
        <begin position="819"/>
        <end position="961"/>
    </location>
</feature>
<dbReference type="CDD" id="cd00817">
    <property type="entry name" value="ValRS_core"/>
    <property type="match status" value="1"/>
</dbReference>
<evidence type="ECO:0000256" key="14">
    <source>
        <dbReference type="SAM" id="Coils"/>
    </source>
</evidence>
<evidence type="ECO:0000259" key="17">
    <source>
        <dbReference type="Pfam" id="PF08264"/>
    </source>
</evidence>
<feature type="compositionally biased region" description="Basic and acidic residues" evidence="15">
    <location>
        <begin position="62"/>
        <end position="85"/>
    </location>
</feature>
<dbReference type="GO" id="GO:0006438">
    <property type="term" value="P:valyl-tRNA aminoacylation"/>
    <property type="evidence" value="ECO:0007669"/>
    <property type="project" value="InterPro"/>
</dbReference>
<dbReference type="Gene3D" id="1.10.730.10">
    <property type="entry name" value="Isoleucyl-tRNA Synthetase, Domain 1"/>
    <property type="match status" value="1"/>
</dbReference>
<dbReference type="InterPro" id="IPR033705">
    <property type="entry name" value="Anticodon_Ia_Val"/>
</dbReference>
<evidence type="ECO:0000256" key="12">
    <source>
        <dbReference type="ARBA" id="ARBA00047552"/>
    </source>
</evidence>
<dbReference type="CDD" id="cd07962">
    <property type="entry name" value="Anticodon_Ia_Val"/>
    <property type="match status" value="1"/>
</dbReference>
<evidence type="ECO:0000256" key="6">
    <source>
        <dbReference type="ARBA" id="ARBA00022741"/>
    </source>
</evidence>
<comment type="subcellular location">
    <subcellularLocation>
        <location evidence="1">Cytoplasm</location>
    </subcellularLocation>
</comment>
<dbReference type="NCBIfam" id="NF004349">
    <property type="entry name" value="PRK05729.1"/>
    <property type="match status" value="1"/>
</dbReference>
<gene>
    <name evidence="18" type="ORF">NKR23_g596</name>
</gene>
<dbReference type="InterPro" id="IPR001412">
    <property type="entry name" value="aa-tRNA-synth_I_CS"/>
</dbReference>
<evidence type="ECO:0000313" key="18">
    <source>
        <dbReference type="EMBL" id="KAJ9157962.1"/>
    </source>
</evidence>
<dbReference type="InterPro" id="IPR009080">
    <property type="entry name" value="tRNAsynth_Ia_anticodon-bd"/>
</dbReference>
<dbReference type="FunFam" id="3.90.740.10:FF:000010">
    <property type="entry name" value="Valine--tRNA ligase"/>
    <property type="match status" value="1"/>
</dbReference>
<dbReference type="SUPFAM" id="SSF52374">
    <property type="entry name" value="Nucleotidylyl transferase"/>
    <property type="match status" value="1"/>
</dbReference>
<keyword evidence="19" id="KW-1185">Reference proteome</keyword>
<dbReference type="HAMAP" id="MF_02004">
    <property type="entry name" value="Val_tRNA_synth_type1"/>
    <property type="match status" value="1"/>
</dbReference>
<evidence type="ECO:0000256" key="7">
    <source>
        <dbReference type="ARBA" id="ARBA00022840"/>
    </source>
</evidence>
<dbReference type="PRINTS" id="PR00986">
    <property type="entry name" value="TRNASYNTHVAL"/>
</dbReference>
<dbReference type="InterPro" id="IPR037118">
    <property type="entry name" value="Val-tRNA_synth_C_sf"/>
</dbReference>
<feature type="region of interest" description="Disordered" evidence="15">
    <location>
        <begin position="1"/>
        <end position="114"/>
    </location>
</feature>
<keyword evidence="9 14" id="KW-0175">Coiled coil</keyword>
<evidence type="ECO:0000256" key="2">
    <source>
        <dbReference type="ARBA" id="ARBA00005594"/>
    </source>
</evidence>
<dbReference type="InterPro" id="IPR014729">
    <property type="entry name" value="Rossmann-like_a/b/a_fold"/>
</dbReference>
<keyword evidence="6 13" id="KW-0547">Nucleotide-binding</keyword>
<keyword evidence="8 13" id="KW-0648">Protein biosynthesis</keyword>
<dbReference type="GO" id="GO:0004832">
    <property type="term" value="F:valine-tRNA ligase activity"/>
    <property type="evidence" value="ECO:0007669"/>
    <property type="project" value="UniProtKB-EC"/>
</dbReference>
<evidence type="ECO:0000313" key="19">
    <source>
        <dbReference type="Proteomes" id="UP001174694"/>
    </source>
</evidence>
<evidence type="ECO:0000256" key="8">
    <source>
        <dbReference type="ARBA" id="ARBA00022917"/>
    </source>
</evidence>
<dbReference type="PROSITE" id="PS00178">
    <property type="entry name" value="AA_TRNA_LIGASE_I"/>
    <property type="match status" value="1"/>
</dbReference>
<dbReference type="Gene3D" id="1.10.287.380">
    <property type="entry name" value="Valyl-tRNA synthetase, C-terminal domain"/>
    <property type="match status" value="1"/>
</dbReference>
<evidence type="ECO:0000259" key="16">
    <source>
        <dbReference type="Pfam" id="PF00133"/>
    </source>
</evidence>
<protein>
    <recommendedName>
        <fullName evidence="3">valine--tRNA ligase</fullName>
        <ecNumber evidence="3">6.1.1.9</ecNumber>
    </recommendedName>
    <alternativeName>
        <fullName evidence="11">Valyl-tRNA synthetase</fullName>
    </alternativeName>
</protein>
<dbReference type="Gene3D" id="3.90.740.10">
    <property type="entry name" value="Valyl/Leucyl/Isoleucyl-tRNA synthetase, editing domain"/>
    <property type="match status" value="1"/>
</dbReference>
<evidence type="ECO:0000256" key="13">
    <source>
        <dbReference type="RuleBase" id="RU363035"/>
    </source>
</evidence>
<dbReference type="GO" id="GO:0005829">
    <property type="term" value="C:cytosol"/>
    <property type="evidence" value="ECO:0007669"/>
    <property type="project" value="TreeGrafter"/>
</dbReference>
<dbReference type="SUPFAM" id="SSF47323">
    <property type="entry name" value="Anticodon-binding domain of a subclass of class I aminoacyl-tRNA synthetases"/>
    <property type="match status" value="1"/>
</dbReference>
<feature type="compositionally biased region" description="Low complexity" evidence="15">
    <location>
        <begin position="38"/>
        <end position="50"/>
    </location>
</feature>
<dbReference type="PANTHER" id="PTHR11946">
    <property type="entry name" value="VALYL-TRNA SYNTHETASES"/>
    <property type="match status" value="1"/>
</dbReference>
<dbReference type="EMBL" id="JANBVO010000001">
    <property type="protein sequence ID" value="KAJ9157962.1"/>
    <property type="molecule type" value="Genomic_DNA"/>
</dbReference>
<dbReference type="FunFam" id="3.40.50.620:FF:000020">
    <property type="entry name" value="Valine--tRNA ligase, mitochondrial"/>
    <property type="match status" value="1"/>
</dbReference>
<feature type="coiled-coil region" evidence="14">
    <location>
        <begin position="1028"/>
        <end position="1097"/>
    </location>
</feature>
<evidence type="ECO:0000256" key="4">
    <source>
        <dbReference type="ARBA" id="ARBA00022490"/>
    </source>
</evidence>
<proteinExistence type="inferred from homology"/>
<evidence type="ECO:0000256" key="10">
    <source>
        <dbReference type="ARBA" id="ARBA00023146"/>
    </source>
</evidence>
<evidence type="ECO:0000256" key="11">
    <source>
        <dbReference type="ARBA" id="ARBA00029936"/>
    </source>
</evidence>
<sequence>MATNSGRGNPIAAADGPQLQENPAPPISGETKAAVQKATTSASTGTHASGQDAGAAPAPTKVKTEKELEKERKKLEKKAKFEQKKAAQAAAAPAAGKPKEKKEKPGKTEEEALPPYVEDTPVGEKKILKPFDNPYYSSYHPAAVESAWYSWWEKQGYFKPEFTPEGEVKPEGSFVVVVPPPNVTGALHMGHALGNSLQDLLIRWNRQKGKTTLWLPGCDHAGIATQSVVEKMLWRRKQQTRHDLGREKFVELVYDWKNEYHQKINNAFRRMGCSLDWSREAFTMDENFSAAVTELFVRFHEEKIIYRANRLVNWDSTLMTALSNLEVDNKELNGRTLIDVPGYDRKVEFGIIVHFKYPLEGSEETIEVATTRPETMLGDTGIAVHPKDQRYAHLVGKNAIHPFIEGRKLPIVADEYVDMEFGTGAVKLTPAHDPNDFNLGTKHKLDFVNILTDDGLMNENAGPYAGKKRFDVRYSIQEDLKKAGLYVDKKDNPMIIPLSERSKDVVEPIMKPQWWMSMPELAADAVKAVTNGDIKIRPESAEKSFLSWMRNPLDWCISRQLWWGHQIPCYYVKFQDSNDDDSANNDLWFAGRTEEEALEKAKKAHPGRKFTLERDPDVLDTWFSSGLWPFATLGWPNQTLDLDKLYPTSLLETGWDIIFFWVARMIFLGLKLTGKVPFSEVFCHSLIRDAEGRKMSKSLGNVIDPIDIINGIELQALHEKLLTGNLAPTELKRATAWQKAAFPQGIPECGADALHFSLISYTTGGGDINFDVKVLHGYRRFCNKIWNASKYVLGKIDTVKNFVPAEKRTLNGNESLAELWMLHKLNIAAKEINEALEQREFMKSANLVYALFYNQLCDVFIENSKALISEGSEAQQQSALQTLYSALEGSLLLISPFMPFISEELWQRLPRRQGDKTPSIMVARYPEWQDELNNPAAEAAYDLVLGSSRGIRSLLAEYALKDEAQIFIQAYDAASHKTVAEQKSSIRSLSGKGAFRIDILEPEAARPAGCVAFTVSSSAAVFLHVKDRVDLDEEIAKAAKKLERARGAVDKQRKLVSDPSYVQKVAVATQEADKKKLADLETELKGFEGTIEQFKQLKLE</sequence>
<dbReference type="FunFam" id="1.10.730.10:FF:000009">
    <property type="entry name" value="Valine--tRNA ligase, mitochondrial"/>
    <property type="match status" value="1"/>
</dbReference>
<comment type="similarity">
    <text evidence="2 13">Belongs to the class-I aminoacyl-tRNA synthetase family.</text>
</comment>
<keyword evidence="7 13" id="KW-0067">ATP-binding</keyword>
<feature type="domain" description="Aminoacyl-tRNA synthetase class Ia" evidence="16">
    <location>
        <begin position="148"/>
        <end position="771"/>
    </location>
</feature>
<dbReference type="InterPro" id="IPR009008">
    <property type="entry name" value="Val/Leu/Ile-tRNA-synth_edit"/>
</dbReference>
<evidence type="ECO:0000256" key="9">
    <source>
        <dbReference type="ARBA" id="ARBA00023054"/>
    </source>
</evidence>
<feature type="compositionally biased region" description="Low complexity" evidence="15">
    <location>
        <begin position="86"/>
        <end position="96"/>
    </location>
</feature>
<comment type="caution">
    <text evidence="18">The sequence shown here is derived from an EMBL/GenBank/DDBJ whole genome shotgun (WGS) entry which is preliminary data.</text>
</comment>
<accession>A0AA38SG79</accession>
<dbReference type="FunFam" id="3.90.740.10:FF:000008">
    <property type="entry name" value="Valine--tRNA ligase, mitochondrial"/>
    <property type="match status" value="1"/>
</dbReference>
<evidence type="ECO:0000256" key="1">
    <source>
        <dbReference type="ARBA" id="ARBA00004496"/>
    </source>
</evidence>
<dbReference type="GO" id="GO:0002161">
    <property type="term" value="F:aminoacyl-tRNA deacylase activity"/>
    <property type="evidence" value="ECO:0007669"/>
    <property type="project" value="InterPro"/>
</dbReference>
<dbReference type="InterPro" id="IPR002303">
    <property type="entry name" value="Valyl-tRNA_ligase"/>
</dbReference>
<feature type="compositionally biased region" description="Basic and acidic residues" evidence="15">
    <location>
        <begin position="97"/>
        <end position="110"/>
    </location>
</feature>
<name>A0AA38SG79_9PEZI</name>